<gene>
    <name evidence="1" type="ORF">NCTC10526_00960</name>
</gene>
<dbReference type="EMBL" id="UGVC01000001">
    <property type="protein sequence ID" value="SUD90620.1"/>
    <property type="molecule type" value="Genomic_DNA"/>
</dbReference>
<organism evidence="1 2">
    <name type="scientific">Psychrobacter phenylpyruvicus</name>
    <dbReference type="NCBI Taxonomy" id="29432"/>
    <lineage>
        <taxon>Bacteria</taxon>
        <taxon>Pseudomonadati</taxon>
        <taxon>Pseudomonadota</taxon>
        <taxon>Gammaproteobacteria</taxon>
        <taxon>Moraxellales</taxon>
        <taxon>Moraxellaceae</taxon>
        <taxon>Psychrobacter</taxon>
    </lineage>
</organism>
<evidence type="ECO:0000313" key="2">
    <source>
        <dbReference type="Proteomes" id="UP000254123"/>
    </source>
</evidence>
<dbReference type="RefSeq" id="WP_028859435.1">
    <property type="nucleotide sequence ID" value="NZ_CAJHAQ010000001.1"/>
</dbReference>
<reference evidence="1 2" key="1">
    <citation type="submission" date="2018-06" db="EMBL/GenBank/DDBJ databases">
        <authorList>
            <consortium name="Pathogen Informatics"/>
            <person name="Doyle S."/>
        </authorList>
    </citation>
    <scope>NUCLEOTIDE SEQUENCE [LARGE SCALE GENOMIC DNA]</scope>
    <source>
        <strain evidence="1 2">NCTC10526</strain>
    </source>
</reference>
<dbReference type="STRING" id="1123034.GCA_000685805_01956"/>
<protein>
    <submittedName>
        <fullName evidence="1">Uncharacterized protein</fullName>
    </submittedName>
</protein>
<dbReference type="Proteomes" id="UP000254123">
    <property type="component" value="Unassembled WGS sequence"/>
</dbReference>
<proteinExistence type="predicted"/>
<keyword evidence="2" id="KW-1185">Reference proteome</keyword>
<evidence type="ECO:0000313" key="1">
    <source>
        <dbReference type="EMBL" id="SUD90620.1"/>
    </source>
</evidence>
<accession>A0A379LJ32</accession>
<dbReference type="AlphaFoldDB" id="A0A379LJ32"/>
<sequence>MTFYLKDTDKEYFGKFWALQRKFLEDEGGRLLSIDEANTHPFDNLIEKGSKGITGASAMKPRLTQDYHYFCIPYELDDEVEGGIETDVIIKDLINTNLEAPIFIASTDPRLGCFGECSHIDEDLIWNFSSPHLNTPFIIFDNKKEVFALIDYDLPLQIIGYKNSISDTNNYIKNKVGQSGWNNVFERYSHYTNMPYIFKEYYGFLLPKLIKQQLNISVN</sequence>
<name>A0A379LJ32_9GAMM</name>